<keyword evidence="9" id="KW-1185">Reference proteome</keyword>
<keyword evidence="2" id="KW-0547">Nucleotide-binding</keyword>
<evidence type="ECO:0000256" key="5">
    <source>
        <dbReference type="SAM" id="MobiDB-lite"/>
    </source>
</evidence>
<protein>
    <submittedName>
        <fullName evidence="8">Serine/threonine protein kinase</fullName>
    </submittedName>
</protein>
<dbReference type="Pfam" id="PF00069">
    <property type="entry name" value="Pkinase"/>
    <property type="match status" value="1"/>
</dbReference>
<dbReference type="Gene3D" id="1.10.510.10">
    <property type="entry name" value="Transferase(Phosphotransferase) domain 1"/>
    <property type="match status" value="1"/>
</dbReference>
<keyword evidence="1" id="KW-0808">Transferase</keyword>
<dbReference type="CDD" id="cd14014">
    <property type="entry name" value="STKc_PknB_like"/>
    <property type="match status" value="1"/>
</dbReference>
<dbReference type="Proteomes" id="UP000278907">
    <property type="component" value="Unassembled WGS sequence"/>
</dbReference>
<dbReference type="Gene3D" id="3.30.200.20">
    <property type="entry name" value="Phosphorylase Kinase, domain 1"/>
    <property type="match status" value="1"/>
</dbReference>
<feature type="transmembrane region" description="Helical" evidence="6">
    <location>
        <begin position="404"/>
        <end position="427"/>
    </location>
</feature>
<dbReference type="InterPro" id="IPR011009">
    <property type="entry name" value="Kinase-like_dom_sf"/>
</dbReference>
<dbReference type="GO" id="GO:0004674">
    <property type="term" value="F:protein serine/threonine kinase activity"/>
    <property type="evidence" value="ECO:0007669"/>
    <property type="project" value="UniProtKB-KW"/>
</dbReference>
<feature type="domain" description="Protein kinase" evidence="7">
    <location>
        <begin position="23"/>
        <end position="294"/>
    </location>
</feature>
<dbReference type="PANTHER" id="PTHR43289">
    <property type="entry name" value="MITOGEN-ACTIVATED PROTEIN KINASE KINASE KINASE 20-RELATED"/>
    <property type="match status" value="1"/>
</dbReference>
<dbReference type="PROSITE" id="PS00109">
    <property type="entry name" value="PROTEIN_KINASE_TYR"/>
    <property type="match status" value="1"/>
</dbReference>
<keyword evidence="6" id="KW-0812">Transmembrane</keyword>
<evidence type="ECO:0000256" key="4">
    <source>
        <dbReference type="ARBA" id="ARBA00022840"/>
    </source>
</evidence>
<evidence type="ECO:0000259" key="7">
    <source>
        <dbReference type="PROSITE" id="PS50011"/>
    </source>
</evidence>
<keyword evidence="6" id="KW-1133">Transmembrane helix</keyword>
<dbReference type="PANTHER" id="PTHR43289:SF6">
    <property type="entry name" value="SERINE_THREONINE-PROTEIN KINASE NEKL-3"/>
    <property type="match status" value="1"/>
</dbReference>
<evidence type="ECO:0000256" key="6">
    <source>
        <dbReference type="SAM" id="Phobius"/>
    </source>
</evidence>
<dbReference type="SUPFAM" id="SSF56112">
    <property type="entry name" value="Protein kinase-like (PK-like)"/>
    <property type="match status" value="1"/>
</dbReference>
<evidence type="ECO:0000313" key="8">
    <source>
        <dbReference type="EMBL" id="RKI10321.1"/>
    </source>
</evidence>
<feature type="compositionally biased region" description="Polar residues" evidence="5">
    <location>
        <begin position="337"/>
        <end position="355"/>
    </location>
</feature>
<comment type="caution">
    <text evidence="8">The sequence shown here is derived from an EMBL/GenBank/DDBJ whole genome shotgun (WGS) entry which is preliminary data.</text>
</comment>
<dbReference type="InterPro" id="IPR000719">
    <property type="entry name" value="Prot_kinase_dom"/>
</dbReference>
<sequence>MDRVDMVTPSPVAPGADERFGKYRILQRLAVGGMAHIFLATIDGPDGFSKACVIKRILPEYANLEPFSRMFADEAKVAALLTHPNIVQVFDFGKIDGQYYLAMEWIQGQSLDRIMRHAAAASIPLGNRVTVDVGLAMSDALSYAHAKTLSDGTPLKLVHRDITPGNVLVSRDGIVKLADFGIVKSSVNLERTVAGVVKGKYAYMSPEQITNRELDHRSDLYSLGIVLYELSTGRRLFKRDTMEATIVAASQGDVPAPSQVSPGFSPELERILLKLLAKDQDARYQTAREVHDDLERFRGTQHWTSGGRELATLMATLFPPDDRGRVSTAVAVPGSMPGSTSLGSTRTPTGISSPSPFAPPEGVQALEPSALVVTGVLPRGTTGTGTGPTGLIAPPAEQAAGPEAFPWGLAAAAGVAAVGSALFWLFVA</sequence>
<dbReference type="EMBL" id="RAWI01000076">
    <property type="protein sequence ID" value="RKI10321.1"/>
    <property type="molecule type" value="Genomic_DNA"/>
</dbReference>
<evidence type="ECO:0000256" key="3">
    <source>
        <dbReference type="ARBA" id="ARBA00022777"/>
    </source>
</evidence>
<reference evidence="8 9" key="1">
    <citation type="submission" date="2018-09" db="EMBL/GenBank/DDBJ databases">
        <authorList>
            <person name="Livingstone P.G."/>
            <person name="Whitworth D.E."/>
        </authorList>
    </citation>
    <scope>NUCLEOTIDE SEQUENCE [LARGE SCALE GENOMIC DNA]</scope>
    <source>
        <strain evidence="8 9">CA031B</strain>
    </source>
</reference>
<feature type="region of interest" description="Disordered" evidence="5">
    <location>
        <begin position="332"/>
        <end position="356"/>
    </location>
</feature>
<dbReference type="InterPro" id="IPR008266">
    <property type="entry name" value="Tyr_kinase_AS"/>
</dbReference>
<keyword evidence="6" id="KW-0472">Membrane</keyword>
<evidence type="ECO:0000256" key="1">
    <source>
        <dbReference type="ARBA" id="ARBA00022679"/>
    </source>
</evidence>
<proteinExistence type="predicted"/>
<name>A0ABX9QKF1_9BACT</name>
<gene>
    <name evidence="8" type="ORF">D7Y13_12855</name>
</gene>
<dbReference type="PROSITE" id="PS50011">
    <property type="entry name" value="PROTEIN_KINASE_DOM"/>
    <property type="match status" value="1"/>
</dbReference>
<evidence type="ECO:0000256" key="2">
    <source>
        <dbReference type="ARBA" id="ARBA00022741"/>
    </source>
</evidence>
<keyword evidence="3 8" id="KW-0418">Kinase</keyword>
<keyword evidence="4" id="KW-0067">ATP-binding</keyword>
<organism evidence="8 9">
    <name type="scientific">Corallococcus praedator</name>
    <dbReference type="NCBI Taxonomy" id="2316724"/>
    <lineage>
        <taxon>Bacteria</taxon>
        <taxon>Pseudomonadati</taxon>
        <taxon>Myxococcota</taxon>
        <taxon>Myxococcia</taxon>
        <taxon>Myxococcales</taxon>
        <taxon>Cystobacterineae</taxon>
        <taxon>Myxococcaceae</taxon>
        <taxon>Corallococcus</taxon>
    </lineage>
</organism>
<evidence type="ECO:0000313" key="9">
    <source>
        <dbReference type="Proteomes" id="UP000278907"/>
    </source>
</evidence>
<accession>A0ABX9QKF1</accession>
<keyword evidence="8" id="KW-0723">Serine/threonine-protein kinase</keyword>